<name>A0A2T6BDD2_9RHOB</name>
<dbReference type="NCBIfam" id="NF033208">
    <property type="entry name" value="choice_anch_E"/>
    <property type="match status" value="1"/>
</dbReference>
<evidence type="ECO:0000256" key="1">
    <source>
        <dbReference type="SAM" id="Phobius"/>
    </source>
</evidence>
<sequence length="279" mass="29751">MSNLSTFRRLCAVLPLALCTTALNAATVTLEQTRFGGTGKTVSHTTDLDASGLQRNLSGSQEGISEDTSPAEMKFDYFDASLGTLTDVEIIFTLTNLGTNRVTREVQTCRKFGVGSCDTRMSAEVSVSYGVLIDPYVTTLPGAPGYRNPTELGVGASETLNSNENGDSFSPSMRSALVNISGPGSQLPNFEGTGTFGIQPIFVVRNDTFVSCSSSFGTNITECSGETRVTYNANYRVDVKYTYDEFPPESAPVPLPAGLPMLLAGLGAFGLLRRRQGQT</sequence>
<dbReference type="InterPro" id="IPR022472">
    <property type="entry name" value="VPLPA-CTERM"/>
</dbReference>
<feature type="signal peptide" evidence="2">
    <location>
        <begin position="1"/>
        <end position="25"/>
    </location>
</feature>
<evidence type="ECO:0000256" key="2">
    <source>
        <dbReference type="SAM" id="SignalP"/>
    </source>
</evidence>
<evidence type="ECO:0000313" key="3">
    <source>
        <dbReference type="EMBL" id="PTX54049.1"/>
    </source>
</evidence>
<keyword evidence="2" id="KW-0732">Signal</keyword>
<proteinExistence type="predicted"/>
<feature type="chain" id="PRO_5015767009" evidence="2">
    <location>
        <begin position="26"/>
        <end position="279"/>
    </location>
</feature>
<keyword evidence="4" id="KW-1185">Reference proteome</keyword>
<dbReference type="NCBIfam" id="TIGR03370">
    <property type="entry name" value="VPLPA-CTERM"/>
    <property type="match status" value="1"/>
</dbReference>
<evidence type="ECO:0000313" key="4">
    <source>
        <dbReference type="Proteomes" id="UP000243978"/>
    </source>
</evidence>
<dbReference type="RefSeq" id="WP_245913031.1">
    <property type="nucleotide sequence ID" value="NZ_QBKS01000002.1"/>
</dbReference>
<dbReference type="EMBL" id="QBKS01000002">
    <property type="protein sequence ID" value="PTX54049.1"/>
    <property type="molecule type" value="Genomic_DNA"/>
</dbReference>
<feature type="transmembrane region" description="Helical" evidence="1">
    <location>
        <begin position="253"/>
        <end position="272"/>
    </location>
</feature>
<organism evidence="3 4">
    <name type="scientific">Litoreibacter ponti</name>
    <dbReference type="NCBI Taxonomy" id="1510457"/>
    <lineage>
        <taxon>Bacteria</taxon>
        <taxon>Pseudomonadati</taxon>
        <taxon>Pseudomonadota</taxon>
        <taxon>Alphaproteobacteria</taxon>
        <taxon>Rhodobacterales</taxon>
        <taxon>Roseobacteraceae</taxon>
        <taxon>Litoreibacter</taxon>
    </lineage>
</organism>
<dbReference type="Proteomes" id="UP000243978">
    <property type="component" value="Unassembled WGS sequence"/>
</dbReference>
<keyword evidence="1" id="KW-1133">Transmembrane helix</keyword>
<dbReference type="AlphaFoldDB" id="A0A2T6BDD2"/>
<keyword evidence="1" id="KW-0472">Membrane</keyword>
<keyword evidence="1" id="KW-0812">Transmembrane</keyword>
<accession>A0A2T6BDD2</accession>
<comment type="caution">
    <text evidence="3">The sequence shown here is derived from an EMBL/GenBank/DDBJ whole genome shotgun (WGS) entry which is preliminary data.</text>
</comment>
<gene>
    <name evidence="3" type="ORF">C8N43_2854</name>
</gene>
<protein>
    <submittedName>
        <fullName evidence="3">Putative secreted protein</fullName>
    </submittedName>
</protein>
<reference evidence="3 4" key="1">
    <citation type="submission" date="2018-04" db="EMBL/GenBank/DDBJ databases">
        <title>Genomic Encyclopedia of Archaeal and Bacterial Type Strains, Phase II (KMG-II): from individual species to whole genera.</title>
        <authorList>
            <person name="Goeker M."/>
        </authorList>
    </citation>
    <scope>NUCLEOTIDE SEQUENCE [LARGE SCALE GENOMIC DNA]</scope>
    <source>
        <strain evidence="3 4">DSM 100977</strain>
    </source>
</reference>